<evidence type="ECO:0000313" key="8">
    <source>
        <dbReference type="Proteomes" id="UP000541444"/>
    </source>
</evidence>
<proteinExistence type="predicted"/>
<dbReference type="GO" id="GO:0061630">
    <property type="term" value="F:ubiquitin protein ligase activity"/>
    <property type="evidence" value="ECO:0007669"/>
    <property type="project" value="TreeGrafter"/>
</dbReference>
<evidence type="ECO:0000256" key="5">
    <source>
        <dbReference type="SAM" id="MobiDB-lite"/>
    </source>
</evidence>
<gene>
    <name evidence="7" type="ORF">GIB67_021354</name>
</gene>
<organism evidence="7 8">
    <name type="scientific">Kingdonia uniflora</name>
    <dbReference type="NCBI Taxonomy" id="39325"/>
    <lineage>
        <taxon>Eukaryota</taxon>
        <taxon>Viridiplantae</taxon>
        <taxon>Streptophyta</taxon>
        <taxon>Embryophyta</taxon>
        <taxon>Tracheophyta</taxon>
        <taxon>Spermatophyta</taxon>
        <taxon>Magnoliopsida</taxon>
        <taxon>Ranunculales</taxon>
        <taxon>Circaeasteraceae</taxon>
        <taxon>Kingdonia</taxon>
    </lineage>
</organism>
<evidence type="ECO:0000256" key="2">
    <source>
        <dbReference type="ARBA" id="ARBA00022771"/>
    </source>
</evidence>
<dbReference type="InterPro" id="IPR051834">
    <property type="entry name" value="RING_finger_E3_ligase"/>
</dbReference>
<feature type="compositionally biased region" description="Acidic residues" evidence="5">
    <location>
        <begin position="67"/>
        <end position="83"/>
    </location>
</feature>
<dbReference type="Proteomes" id="UP000541444">
    <property type="component" value="Unassembled WGS sequence"/>
</dbReference>
<sequence length="314" mass="36695">MKTSTSFLYGVTIGPEFWDQYGWFIINFAEESARNALTQNSGALKIKIELEVTVTYLENRHYSEQGDMQDDYFEEDHDEDTEEAHEPKDMANVAAPNIMQLETYAYEKSDKVNNICVICFEEYICEERVTKTKCQHVFHERCPQEWFQRKRNCPACRSRGSIEGHVTSITNATSNSPSKDESMFKNRKTILEIKDINDEQEQKDEEHDTAFSILDNMIGTRWIFQIKIKRSSTNESYSSYTLGRVFPINEELEMSFNLPLFNKRRDDLSQTTISTNAKQIDEIGSEEAAKYKHKKRKLKKLIYDDDNEQEQKSA</sequence>
<dbReference type="InterPro" id="IPR001841">
    <property type="entry name" value="Znf_RING"/>
</dbReference>
<keyword evidence="8" id="KW-1185">Reference proteome</keyword>
<dbReference type="EMBL" id="JACGCM010001615">
    <property type="protein sequence ID" value="KAF6152694.1"/>
    <property type="molecule type" value="Genomic_DNA"/>
</dbReference>
<dbReference type="Gene3D" id="3.30.40.10">
    <property type="entry name" value="Zinc/RING finger domain, C3HC4 (zinc finger)"/>
    <property type="match status" value="1"/>
</dbReference>
<dbReference type="GO" id="GO:0005634">
    <property type="term" value="C:nucleus"/>
    <property type="evidence" value="ECO:0007669"/>
    <property type="project" value="TreeGrafter"/>
</dbReference>
<dbReference type="PANTHER" id="PTHR45931:SF3">
    <property type="entry name" value="RING ZINC FINGER-CONTAINING PROTEIN"/>
    <property type="match status" value="1"/>
</dbReference>
<reference evidence="7 8" key="1">
    <citation type="journal article" date="2020" name="IScience">
        <title>Genome Sequencing of the Endangered Kingdonia uniflora (Circaeasteraceae, Ranunculales) Reveals Potential Mechanisms of Evolutionary Specialization.</title>
        <authorList>
            <person name="Sun Y."/>
            <person name="Deng T."/>
            <person name="Zhang A."/>
            <person name="Moore M.J."/>
            <person name="Landis J.B."/>
            <person name="Lin N."/>
            <person name="Zhang H."/>
            <person name="Zhang X."/>
            <person name="Huang J."/>
            <person name="Zhang X."/>
            <person name="Sun H."/>
            <person name="Wang H."/>
        </authorList>
    </citation>
    <scope>NUCLEOTIDE SEQUENCE [LARGE SCALE GENOMIC DNA]</scope>
    <source>
        <strain evidence="7">TB1705</strain>
        <tissue evidence="7">Leaf</tissue>
    </source>
</reference>
<comment type="caution">
    <text evidence="7">The sequence shown here is derived from an EMBL/GenBank/DDBJ whole genome shotgun (WGS) entry which is preliminary data.</text>
</comment>
<evidence type="ECO:0000313" key="7">
    <source>
        <dbReference type="EMBL" id="KAF6152694.1"/>
    </source>
</evidence>
<dbReference type="AlphaFoldDB" id="A0A7J7MD47"/>
<evidence type="ECO:0000256" key="4">
    <source>
        <dbReference type="PROSITE-ProRule" id="PRU00175"/>
    </source>
</evidence>
<evidence type="ECO:0000256" key="1">
    <source>
        <dbReference type="ARBA" id="ARBA00022723"/>
    </source>
</evidence>
<keyword evidence="2 4" id="KW-0863">Zinc-finger</keyword>
<dbReference type="SUPFAM" id="SSF57850">
    <property type="entry name" value="RING/U-box"/>
    <property type="match status" value="1"/>
</dbReference>
<accession>A0A7J7MD47</accession>
<dbReference type="PANTHER" id="PTHR45931">
    <property type="entry name" value="SI:CH211-59O9.10"/>
    <property type="match status" value="1"/>
</dbReference>
<name>A0A7J7MD47_9MAGN</name>
<dbReference type="GO" id="GO:0006511">
    <property type="term" value="P:ubiquitin-dependent protein catabolic process"/>
    <property type="evidence" value="ECO:0007669"/>
    <property type="project" value="TreeGrafter"/>
</dbReference>
<dbReference type="OrthoDB" id="4348522at2759"/>
<keyword evidence="3" id="KW-0862">Zinc</keyword>
<dbReference type="Pfam" id="PF13639">
    <property type="entry name" value="zf-RING_2"/>
    <property type="match status" value="1"/>
</dbReference>
<keyword evidence="1" id="KW-0479">Metal-binding</keyword>
<protein>
    <recommendedName>
        <fullName evidence="6">RING-type domain-containing protein</fullName>
    </recommendedName>
</protein>
<feature type="region of interest" description="Disordered" evidence="5">
    <location>
        <begin position="67"/>
        <end position="88"/>
    </location>
</feature>
<dbReference type="InterPro" id="IPR013083">
    <property type="entry name" value="Znf_RING/FYVE/PHD"/>
</dbReference>
<feature type="domain" description="RING-type" evidence="6">
    <location>
        <begin position="116"/>
        <end position="157"/>
    </location>
</feature>
<evidence type="ECO:0000259" key="6">
    <source>
        <dbReference type="PROSITE" id="PS50089"/>
    </source>
</evidence>
<dbReference type="GO" id="GO:0008270">
    <property type="term" value="F:zinc ion binding"/>
    <property type="evidence" value="ECO:0007669"/>
    <property type="project" value="UniProtKB-KW"/>
</dbReference>
<dbReference type="PROSITE" id="PS50089">
    <property type="entry name" value="ZF_RING_2"/>
    <property type="match status" value="1"/>
</dbReference>
<evidence type="ECO:0000256" key="3">
    <source>
        <dbReference type="ARBA" id="ARBA00022833"/>
    </source>
</evidence>